<dbReference type="GO" id="GO:0000978">
    <property type="term" value="F:RNA polymerase II cis-regulatory region sequence-specific DNA binding"/>
    <property type="evidence" value="ECO:0007669"/>
    <property type="project" value="InterPro"/>
</dbReference>
<evidence type="ECO:0000256" key="4">
    <source>
        <dbReference type="ARBA" id="ARBA00023163"/>
    </source>
</evidence>
<dbReference type="FunFam" id="2.60.40.820:FF:000016">
    <property type="entry name" value="T-box transcription factor TBX2-A"/>
    <property type="match status" value="1"/>
</dbReference>
<evidence type="ECO:0000256" key="7">
    <source>
        <dbReference type="SAM" id="MobiDB-lite"/>
    </source>
</evidence>
<keyword evidence="2" id="KW-0805">Transcription regulation</keyword>
<dbReference type="OrthoDB" id="7442607at2759"/>
<keyword evidence="5 6" id="KW-0539">Nucleus</keyword>
<dbReference type="InterPro" id="IPR008967">
    <property type="entry name" value="p53-like_TF_DNA-bd_sf"/>
</dbReference>
<dbReference type="PROSITE" id="PS01283">
    <property type="entry name" value="TBOX_1"/>
    <property type="match status" value="1"/>
</dbReference>
<keyword evidence="3 6" id="KW-0238">DNA-binding</keyword>
<feature type="compositionally biased region" description="Basic and acidic residues" evidence="7">
    <location>
        <begin position="219"/>
        <end position="235"/>
    </location>
</feature>
<dbReference type="EMBL" id="JANIIK010000044">
    <property type="protein sequence ID" value="KAJ3604627.1"/>
    <property type="molecule type" value="Genomic_DNA"/>
</dbReference>
<keyword evidence="10" id="KW-1185">Reference proteome</keyword>
<dbReference type="Gene3D" id="2.60.40.820">
    <property type="entry name" value="Transcription factor, T-box"/>
    <property type="match status" value="1"/>
</dbReference>
<dbReference type="InterPro" id="IPR018186">
    <property type="entry name" value="TF_T-box_CS"/>
</dbReference>
<proteinExistence type="predicted"/>
<dbReference type="PROSITE" id="PS01264">
    <property type="entry name" value="TBOX_2"/>
    <property type="match status" value="1"/>
</dbReference>
<evidence type="ECO:0000313" key="10">
    <source>
        <dbReference type="Proteomes" id="UP001148018"/>
    </source>
</evidence>
<feature type="region of interest" description="Disordered" evidence="7">
    <location>
        <begin position="195"/>
        <end position="320"/>
    </location>
</feature>
<comment type="subcellular location">
    <subcellularLocation>
        <location evidence="1 6">Nucleus</location>
    </subcellularLocation>
</comment>
<dbReference type="GO" id="GO:0005634">
    <property type="term" value="C:nucleus"/>
    <property type="evidence" value="ECO:0007669"/>
    <property type="project" value="UniProtKB-SubCell"/>
</dbReference>
<evidence type="ECO:0000313" key="9">
    <source>
        <dbReference type="EMBL" id="KAJ3604627.1"/>
    </source>
</evidence>
<feature type="domain" description="T-box" evidence="8">
    <location>
        <begin position="24"/>
        <end position="202"/>
    </location>
</feature>
<dbReference type="PROSITE" id="PS50252">
    <property type="entry name" value="TBOX_3"/>
    <property type="match status" value="1"/>
</dbReference>
<dbReference type="InterPro" id="IPR001699">
    <property type="entry name" value="TF_T-box"/>
</dbReference>
<dbReference type="PRINTS" id="PR00937">
    <property type="entry name" value="TBOX"/>
</dbReference>
<dbReference type="SMART" id="SM00425">
    <property type="entry name" value="TBOX"/>
    <property type="match status" value="1"/>
</dbReference>
<dbReference type="Pfam" id="PF00907">
    <property type="entry name" value="T-box"/>
    <property type="match status" value="1"/>
</dbReference>
<evidence type="ECO:0000256" key="3">
    <source>
        <dbReference type="ARBA" id="ARBA00023125"/>
    </source>
</evidence>
<feature type="compositionally biased region" description="Polar residues" evidence="7">
    <location>
        <begin position="239"/>
        <end position="249"/>
    </location>
</feature>
<sequence length="485" mass="54386">MTNASAVSLLETEAADEDEPKVHLEARGLWRQFHKHGTEMVITKSGRRMFPPFKVKCSGLNQEAKYILLMDIVTADDFRYKFHNSQWMVAGKADPEVPRRMYLHPDSPASGDHWMSKTVNFHRLKLTNNISDNHGFTILNSMHKYQPRFHVVKANDVQKLPYSTFKTCVFCETEFMAVTAYQNDQITQLKIDNNPFAKGFRDTGNGRREKRKLQHPSQKFKETVKNRNKLKRFEEYSDNSKYSGEGQSDSDPEGPSGDPREDESPGEPTRVDAVTPGSPELPGPAWSRDTERRRDSEHRVNVTTVDGRPQTPEDQNTDVVERREMEGSCCVPVCPPERARAPECPAGKTGPVGRVYAASLYGYTTTCNLMSYGGTHLSPHRLRTPSGQPAAPGLPLSFQHHALGLVGVSQFGGYVLYPYSSFHTSPFLPPREIPARDPPSMAPKLSFPRKCRDFAPCLPPCCLAEVNIYEAGPATDLVPKTDYGP</sequence>
<dbReference type="PANTHER" id="PTHR11267:SF181">
    <property type="entry name" value="OPTOMOTOR-BLIND PROTEIN"/>
    <property type="match status" value="1"/>
</dbReference>
<name>A0A9Q0EB15_9TELE</name>
<evidence type="ECO:0000256" key="2">
    <source>
        <dbReference type="ARBA" id="ARBA00023015"/>
    </source>
</evidence>
<dbReference type="Proteomes" id="UP001148018">
    <property type="component" value="Unassembled WGS sequence"/>
</dbReference>
<gene>
    <name evidence="9" type="ORF">NHX12_029367</name>
</gene>
<dbReference type="GO" id="GO:0045893">
    <property type="term" value="P:positive regulation of DNA-templated transcription"/>
    <property type="evidence" value="ECO:0007669"/>
    <property type="project" value="InterPro"/>
</dbReference>
<keyword evidence="4" id="KW-0804">Transcription</keyword>
<evidence type="ECO:0000256" key="6">
    <source>
        <dbReference type="PROSITE-ProRule" id="PRU00201"/>
    </source>
</evidence>
<dbReference type="GO" id="GO:0000981">
    <property type="term" value="F:DNA-binding transcription factor activity, RNA polymerase II-specific"/>
    <property type="evidence" value="ECO:0007669"/>
    <property type="project" value="TreeGrafter"/>
</dbReference>
<dbReference type="SUPFAM" id="SSF49417">
    <property type="entry name" value="p53-like transcription factors"/>
    <property type="match status" value="1"/>
</dbReference>
<dbReference type="GO" id="GO:0001708">
    <property type="term" value="P:cell fate specification"/>
    <property type="evidence" value="ECO:0007669"/>
    <property type="project" value="TreeGrafter"/>
</dbReference>
<dbReference type="InterPro" id="IPR036960">
    <property type="entry name" value="T-box_sf"/>
</dbReference>
<dbReference type="AlphaFoldDB" id="A0A9Q0EB15"/>
<dbReference type="InterPro" id="IPR046360">
    <property type="entry name" value="T-box_DNA-bd"/>
</dbReference>
<reference evidence="9" key="1">
    <citation type="submission" date="2022-07" db="EMBL/GenBank/DDBJ databases">
        <title>Chromosome-level genome of Muraenolepis orangiensis.</title>
        <authorList>
            <person name="Kim J."/>
        </authorList>
    </citation>
    <scope>NUCLEOTIDE SEQUENCE</scope>
    <source>
        <strain evidence="9">KU_S4_2022</strain>
        <tissue evidence="9">Muscle</tissue>
    </source>
</reference>
<evidence type="ECO:0000259" key="8">
    <source>
        <dbReference type="PROSITE" id="PS50252"/>
    </source>
</evidence>
<accession>A0A9Q0EB15</accession>
<dbReference type="GO" id="GO:0000785">
    <property type="term" value="C:chromatin"/>
    <property type="evidence" value="ECO:0007669"/>
    <property type="project" value="TreeGrafter"/>
</dbReference>
<protein>
    <recommendedName>
        <fullName evidence="8">T-box domain-containing protein</fullName>
    </recommendedName>
</protein>
<feature type="compositionally biased region" description="Basic and acidic residues" evidence="7">
    <location>
        <begin position="288"/>
        <end position="300"/>
    </location>
</feature>
<dbReference type="CDD" id="cd20188">
    <property type="entry name" value="T-box_TBX2_3-like"/>
    <property type="match status" value="1"/>
</dbReference>
<organism evidence="9 10">
    <name type="scientific">Muraenolepis orangiensis</name>
    <name type="common">Patagonian moray cod</name>
    <dbReference type="NCBI Taxonomy" id="630683"/>
    <lineage>
        <taxon>Eukaryota</taxon>
        <taxon>Metazoa</taxon>
        <taxon>Chordata</taxon>
        <taxon>Craniata</taxon>
        <taxon>Vertebrata</taxon>
        <taxon>Euteleostomi</taxon>
        <taxon>Actinopterygii</taxon>
        <taxon>Neopterygii</taxon>
        <taxon>Teleostei</taxon>
        <taxon>Neoteleostei</taxon>
        <taxon>Acanthomorphata</taxon>
        <taxon>Zeiogadaria</taxon>
        <taxon>Gadariae</taxon>
        <taxon>Gadiformes</taxon>
        <taxon>Muraenolepidoidei</taxon>
        <taxon>Muraenolepididae</taxon>
        <taxon>Muraenolepis</taxon>
    </lineage>
</organism>
<evidence type="ECO:0000256" key="5">
    <source>
        <dbReference type="ARBA" id="ARBA00023242"/>
    </source>
</evidence>
<dbReference type="InterPro" id="IPR002070">
    <property type="entry name" value="TF_Brachyury"/>
</dbReference>
<dbReference type="PRINTS" id="PR00938">
    <property type="entry name" value="BRACHYURY"/>
</dbReference>
<dbReference type="PANTHER" id="PTHR11267">
    <property type="entry name" value="T-BOX PROTEIN-RELATED"/>
    <property type="match status" value="1"/>
</dbReference>
<comment type="caution">
    <text evidence="6">Lacks conserved residue(s) required for the propagation of feature annotation.</text>
</comment>
<comment type="caution">
    <text evidence="9">The sequence shown here is derived from an EMBL/GenBank/DDBJ whole genome shotgun (WGS) entry which is preliminary data.</text>
</comment>
<evidence type="ECO:0000256" key="1">
    <source>
        <dbReference type="ARBA" id="ARBA00004123"/>
    </source>
</evidence>